<dbReference type="InterPro" id="IPR058617">
    <property type="entry name" value="Ig_SMCHD1_7th"/>
</dbReference>
<dbReference type="SUPFAM" id="SSF75553">
    <property type="entry name" value="Smc hinge domain"/>
    <property type="match status" value="1"/>
</dbReference>
<name>A0AAX7U6P2_ASTCA</name>
<dbReference type="GO" id="GO:0005524">
    <property type="term" value="F:ATP binding"/>
    <property type="evidence" value="ECO:0007669"/>
    <property type="project" value="InterPro"/>
</dbReference>
<evidence type="ECO:0000313" key="5">
    <source>
        <dbReference type="Ensembl" id="ENSACLP00000061086.1"/>
    </source>
</evidence>
<evidence type="ECO:0000313" key="6">
    <source>
        <dbReference type="Proteomes" id="UP000265100"/>
    </source>
</evidence>
<feature type="coiled-coil region" evidence="3">
    <location>
        <begin position="1599"/>
        <end position="1626"/>
    </location>
</feature>
<dbReference type="InterPro" id="IPR055109">
    <property type="entry name" value="SMCHD1_S5"/>
</dbReference>
<proteinExistence type="predicted"/>
<dbReference type="InterPro" id="IPR058612">
    <property type="entry name" value="Ig_SMCHD1_2nd"/>
</dbReference>
<keyword evidence="6" id="KW-1185">Reference proteome</keyword>
<dbReference type="Pfam" id="PF26196">
    <property type="entry name" value="Ig_SMCHD1_4th"/>
    <property type="match status" value="1"/>
</dbReference>
<dbReference type="Pfam" id="PF26199">
    <property type="entry name" value="Ig_SMCHD1_8th"/>
    <property type="match status" value="1"/>
</dbReference>
<dbReference type="InterPro" id="IPR058611">
    <property type="entry name" value="Ig_SMCHD1_1st"/>
</dbReference>
<dbReference type="Proteomes" id="UP000265100">
    <property type="component" value="Chromosome 9"/>
</dbReference>
<reference evidence="5" key="3">
    <citation type="submission" date="2025-09" db="UniProtKB">
        <authorList>
            <consortium name="Ensembl"/>
        </authorList>
    </citation>
    <scope>IDENTIFICATION</scope>
</reference>
<reference evidence="5" key="1">
    <citation type="submission" date="2018-05" db="EMBL/GenBank/DDBJ databases">
        <authorList>
            <person name="Datahose"/>
        </authorList>
    </citation>
    <scope>NUCLEOTIDE SEQUENCE</scope>
</reference>
<dbReference type="PANTHER" id="PTHR22640:SF2">
    <property type="entry name" value="STRUCTURAL MAINTENANCE OF CHROMOSOMES FLEXIBLE HINGE DOMAIN-CONTAINING PROTEIN 1"/>
    <property type="match status" value="1"/>
</dbReference>
<dbReference type="InterPro" id="IPR058613">
    <property type="entry name" value="Ig_SMCHD1_4th"/>
</dbReference>
<evidence type="ECO:0000256" key="1">
    <source>
        <dbReference type="ARBA" id="ARBA00004286"/>
    </source>
</evidence>
<dbReference type="Ensembl" id="ENSACLT00000080601.1">
    <property type="protein sequence ID" value="ENSACLP00000061086.1"/>
    <property type="gene ID" value="ENSACLG00000001360.2"/>
</dbReference>
<dbReference type="InterPro" id="IPR058616">
    <property type="entry name" value="Ig_SMCHD1_8th"/>
</dbReference>
<feature type="coiled-coil region" evidence="3">
    <location>
        <begin position="1350"/>
        <end position="1384"/>
    </location>
</feature>
<dbReference type="Pfam" id="PF26201">
    <property type="entry name" value="Ig_SMCHD1_7th"/>
    <property type="match status" value="1"/>
</dbReference>
<dbReference type="Pfam" id="PF26195">
    <property type="entry name" value="Ig_SMCHD1_2nd"/>
    <property type="match status" value="1"/>
</dbReference>
<dbReference type="InterPro" id="IPR058615">
    <property type="entry name" value="Ig_SMCHD1_6th"/>
</dbReference>
<dbReference type="GO" id="GO:0005694">
    <property type="term" value="C:chromosome"/>
    <property type="evidence" value="ECO:0007669"/>
    <property type="project" value="UniProtKB-SubCell"/>
</dbReference>
<dbReference type="InterPro" id="IPR036277">
    <property type="entry name" value="SMC_hinge_sf"/>
</dbReference>
<organism evidence="5 6">
    <name type="scientific">Astatotilapia calliptera</name>
    <name type="common">Eastern happy</name>
    <name type="synonym">Chromis callipterus</name>
    <dbReference type="NCBI Taxonomy" id="8154"/>
    <lineage>
        <taxon>Eukaryota</taxon>
        <taxon>Metazoa</taxon>
        <taxon>Chordata</taxon>
        <taxon>Craniata</taxon>
        <taxon>Vertebrata</taxon>
        <taxon>Euteleostomi</taxon>
        <taxon>Actinopterygii</taxon>
        <taxon>Neopterygii</taxon>
        <taxon>Teleostei</taxon>
        <taxon>Neoteleostei</taxon>
        <taxon>Acanthomorphata</taxon>
        <taxon>Ovalentaria</taxon>
        <taxon>Cichlomorphae</taxon>
        <taxon>Cichliformes</taxon>
        <taxon>Cichlidae</taxon>
        <taxon>African cichlids</taxon>
        <taxon>Pseudocrenilabrinae</taxon>
        <taxon>Haplochromini</taxon>
        <taxon>Astatotilapia</taxon>
    </lineage>
</organism>
<dbReference type="InterPro" id="IPR038892">
    <property type="entry name" value="SMCHD1"/>
</dbReference>
<dbReference type="SMART" id="SM00968">
    <property type="entry name" value="SMC_hinge"/>
    <property type="match status" value="1"/>
</dbReference>
<dbReference type="Gene3D" id="3.30.565.10">
    <property type="entry name" value="Histidine kinase-like ATPase, C-terminal domain"/>
    <property type="match status" value="1"/>
</dbReference>
<evidence type="ECO:0000256" key="3">
    <source>
        <dbReference type="SAM" id="Coils"/>
    </source>
</evidence>
<comment type="subcellular location">
    <subcellularLocation>
        <location evidence="1">Chromosome</location>
    </subcellularLocation>
</comment>
<keyword evidence="2" id="KW-0158">Chromosome</keyword>
<accession>A0AAX7U6P2</accession>
<dbReference type="Pfam" id="PF13589">
    <property type="entry name" value="HATPase_c_3"/>
    <property type="match status" value="1"/>
</dbReference>
<dbReference type="Pfam" id="PF06470">
    <property type="entry name" value="SMC_hinge"/>
    <property type="match status" value="1"/>
</dbReference>
<sequence>MLTSASQRRSAAASLQQGEKKIRVYDLRLETEAKTCKPFEIAGWDFNDFLQALHKVFGIPSFETFVVATTDRIVLDFDRFKELQDGSTLYLLQDEHQVLPTATVENISFTPHYDTLIKGGTYEYYASENKESLAYPLAELIDNSLSATAKNTGTRIIEIRMQFDESLGKPAVIVLDNGRGMTTKQLNKWAVYRHSKFTKETGKEDYVRPDPVPRSLNSDISYFGVGGKQAVFHFGNVVRMISKPVGLPDVHELVLSEEEFERKEKNKEDIYSTTILNRKPGDFSHVSEDERFLRTIIDEERGKESFTAVVITGLKEKHISFLKQNFDAWTRHLAHIYHYYIHGVNGNDLKQGSKKTAQQPTIDIQITLREKPNKCPRVLNLREVDDDMQTLYINSAADTFEFKASSGPGGGTVEGVLRYHPFLYDRETYPKYPEDPEDPKDPKDPKDTCSANGIHTIFECFWNGRLIPGTKVAEFDWCSRKHNSRTAADIPPECYRRLSGVLFTDDNFQVTTNKMTFMDLELKLKNNQTIFSLVLNGQKSSRGNIQKEFTQWLRNCNEKFDKQIKFVGFNEIKTRTDVSSKKMQHPWAVFSAIEWGGRTYKTGQLVKTHNTNPILYGKVVQFLLHGNFDGDVYATGGQVEVSRVRRLPDKLNVEWPNGNPLQNNAILSAGTTLGKILQCLHTTSDKELAAYVAPHLGNNGFWFKKIENLTELGKYTLNLNTVVHETNAVSFGGRALPTFTLKFTIKEGDAASFDISAMSPTLRVGVPFDIPLQIKDGYGHSTTLTSKLTPELKSDLVIYFYVLCLHFQSYDLEVTLPGLKQHTKSIKISLLPGIPNSLHVKPEETSIDVENGDQVTFHVEVHDEAGNITANPKQIVRCEVKGFPPVVTDCSSTGAGQLVTKPINLKIMKGEQQELKAQFVMPDNENLVLRNSEKIEWIAGGLLDNLFYKLYDEAGREVLLTAEIASMIKVNWTGDVFLEDLVKGKLPDLQVPKRVGEQRFYQVSYQDQSVSVSFTIVNWHPCKYCMWFMCELYLYLSNTDSSCAAMVTGIRFQSGSLGPRELSFSYSDFVEHVSIKVTAGLPAQLKLISEPDLDVSTTVKSLVEVLIACSSSRGYYQLQFKGSFNKKPIPGPSVSLTVLPDPKKPVSLSVEYDTSVKFFAGSKFPVFSVTVVSDEGSPITTFNPAAVSMFIWDGVSSGKKPPERIRIDVVANQPVKLGPVSQTTTPVVSYSEDIASRTLVENMTLRIMDLYGNPAGQDLGGKVIITIKSSDGERNKSFPLFERGASSLAINLVEGKAHIPRLAIRENSPGDNSSTYILVFKPEVSVHLITLTAFELPFLFYNDSQNQQKMSELTRKKDELSSAIEKYNETLRTYKELLDLLTGKMYCVLFVGHLALVQDDAAAWVISWHIRGDMDCVITKTTEAAQQIYRDTQGRQQVMALDSVLVPPGKRPLPHIRNGYPLFEPHGNPVYARELLIYPCDPESCDIVFKNILGDTILIDDLDSANNYRRAVVQNRIQCPTILTRQGDRVSSRGKFGGAQNRAPPMTTLHMFGAPLPQQYHSLKEQIDLLSQYCSAVSKREETERARDDHVKKITSPDVRQMEKDLDDKKRQLTEIEKELGMLFETVVDDFILILLNFN</sequence>
<feature type="domain" description="SMC hinge" evidence="4">
    <location>
        <begin position="1389"/>
        <end position="1509"/>
    </location>
</feature>
<dbReference type="Pfam" id="PF26194">
    <property type="entry name" value="Ig_SMCHD1_1st"/>
    <property type="match status" value="2"/>
</dbReference>
<dbReference type="GO" id="GO:0051276">
    <property type="term" value="P:chromosome organization"/>
    <property type="evidence" value="ECO:0007669"/>
    <property type="project" value="InterPro"/>
</dbReference>
<gene>
    <name evidence="5" type="primary">SMCHD1</name>
</gene>
<dbReference type="Pfam" id="PF22899">
    <property type="entry name" value="SMCHD1_S5"/>
    <property type="match status" value="1"/>
</dbReference>
<dbReference type="Pfam" id="PF26198">
    <property type="entry name" value="Ig_SMCHD1_6th"/>
    <property type="match status" value="1"/>
</dbReference>
<keyword evidence="3" id="KW-0175">Coiled coil</keyword>
<dbReference type="PANTHER" id="PTHR22640">
    <property type="entry name" value="STRUCTURAL MAINTENANCE OF CHROMOSOMES FLEXIBLE HINGE DOMAIN-CONTAINING PROTEIN 1"/>
    <property type="match status" value="1"/>
</dbReference>
<protein>
    <recommendedName>
        <fullName evidence="4">SMC hinge domain-containing protein</fullName>
    </recommendedName>
</protein>
<evidence type="ECO:0000259" key="4">
    <source>
        <dbReference type="SMART" id="SM00968"/>
    </source>
</evidence>
<dbReference type="InterPro" id="IPR036890">
    <property type="entry name" value="HATPase_C_sf"/>
</dbReference>
<dbReference type="GeneTree" id="ENSGT00390000006950"/>
<dbReference type="InterPro" id="IPR010935">
    <property type="entry name" value="SMC_hinge"/>
</dbReference>
<dbReference type="GO" id="GO:0006302">
    <property type="term" value="P:double-strand break repair"/>
    <property type="evidence" value="ECO:0007669"/>
    <property type="project" value="InterPro"/>
</dbReference>
<dbReference type="SUPFAM" id="SSF55874">
    <property type="entry name" value="ATPase domain of HSP90 chaperone/DNA topoisomerase II/histidine kinase"/>
    <property type="match status" value="1"/>
</dbReference>
<reference evidence="5" key="2">
    <citation type="submission" date="2025-08" db="UniProtKB">
        <authorList>
            <consortium name="Ensembl"/>
        </authorList>
    </citation>
    <scope>IDENTIFICATION</scope>
</reference>
<evidence type="ECO:0000256" key="2">
    <source>
        <dbReference type="ARBA" id="ARBA00022454"/>
    </source>
</evidence>